<evidence type="ECO:0000256" key="4">
    <source>
        <dbReference type="ARBA" id="ARBA00023125"/>
    </source>
</evidence>
<dbReference type="RefSeq" id="WP_144847048.1">
    <property type="nucleotide sequence ID" value="NZ_VNJI01000013.1"/>
</dbReference>
<evidence type="ECO:0000256" key="1">
    <source>
        <dbReference type="ARBA" id="ARBA00010641"/>
    </source>
</evidence>
<dbReference type="PANTHER" id="PTHR43133">
    <property type="entry name" value="RNA POLYMERASE ECF-TYPE SIGMA FACTO"/>
    <property type="match status" value="1"/>
</dbReference>
<accession>A0A559KBQ4</accession>
<dbReference type="EMBL" id="VNJI01000013">
    <property type="protein sequence ID" value="TVY09533.1"/>
    <property type="molecule type" value="Genomic_DNA"/>
</dbReference>
<dbReference type="InterPro" id="IPR014284">
    <property type="entry name" value="RNA_pol_sigma-70_dom"/>
</dbReference>
<evidence type="ECO:0000313" key="9">
    <source>
        <dbReference type="Proteomes" id="UP000317036"/>
    </source>
</evidence>
<keyword evidence="2" id="KW-0805">Transcription regulation</keyword>
<dbReference type="Pfam" id="PF04545">
    <property type="entry name" value="Sigma70_r4"/>
    <property type="match status" value="1"/>
</dbReference>
<evidence type="ECO:0000256" key="5">
    <source>
        <dbReference type="ARBA" id="ARBA00023163"/>
    </source>
</evidence>
<evidence type="ECO:0000256" key="3">
    <source>
        <dbReference type="ARBA" id="ARBA00023082"/>
    </source>
</evidence>
<dbReference type="GO" id="GO:0016987">
    <property type="term" value="F:sigma factor activity"/>
    <property type="evidence" value="ECO:0007669"/>
    <property type="project" value="UniProtKB-KW"/>
</dbReference>
<dbReference type="InterPro" id="IPR013325">
    <property type="entry name" value="RNA_pol_sigma_r2"/>
</dbReference>
<dbReference type="InterPro" id="IPR036388">
    <property type="entry name" value="WH-like_DNA-bd_sf"/>
</dbReference>
<proteinExistence type="inferred from homology"/>
<evidence type="ECO:0000256" key="2">
    <source>
        <dbReference type="ARBA" id="ARBA00023015"/>
    </source>
</evidence>
<keyword evidence="3" id="KW-0731">Sigma factor</keyword>
<evidence type="ECO:0000313" key="8">
    <source>
        <dbReference type="EMBL" id="TVY09533.1"/>
    </source>
</evidence>
<dbReference type="InterPro" id="IPR013324">
    <property type="entry name" value="RNA_pol_sigma_r3/r4-like"/>
</dbReference>
<comment type="caution">
    <text evidence="8">The sequence shown here is derived from an EMBL/GenBank/DDBJ whole genome shotgun (WGS) entry which is preliminary data.</text>
</comment>
<dbReference type="Gene3D" id="1.10.10.10">
    <property type="entry name" value="Winged helix-like DNA-binding domain superfamily/Winged helix DNA-binding domain"/>
    <property type="match status" value="1"/>
</dbReference>
<organism evidence="8 9">
    <name type="scientific">Paenibacillus cremeus</name>
    <dbReference type="NCBI Taxonomy" id="2163881"/>
    <lineage>
        <taxon>Bacteria</taxon>
        <taxon>Bacillati</taxon>
        <taxon>Bacillota</taxon>
        <taxon>Bacilli</taxon>
        <taxon>Bacillales</taxon>
        <taxon>Paenibacillaceae</taxon>
        <taxon>Paenibacillus</taxon>
    </lineage>
</organism>
<dbReference type="Gene3D" id="1.10.1740.10">
    <property type="match status" value="1"/>
</dbReference>
<feature type="domain" description="RNA polymerase sigma-70 region 4" evidence="7">
    <location>
        <begin position="135"/>
        <end position="179"/>
    </location>
</feature>
<dbReference type="AlphaFoldDB" id="A0A559KBQ4"/>
<dbReference type="NCBIfam" id="TIGR02937">
    <property type="entry name" value="sigma70-ECF"/>
    <property type="match status" value="1"/>
</dbReference>
<dbReference type="PANTHER" id="PTHR43133:SF62">
    <property type="entry name" value="RNA POLYMERASE SIGMA FACTOR SIGZ"/>
    <property type="match status" value="1"/>
</dbReference>
<protein>
    <submittedName>
        <fullName evidence="8">Sigma-70 family RNA polymerase sigma factor</fullName>
    </submittedName>
</protein>
<dbReference type="SUPFAM" id="SSF88946">
    <property type="entry name" value="Sigma2 domain of RNA polymerase sigma factors"/>
    <property type="match status" value="1"/>
</dbReference>
<evidence type="ECO:0000259" key="7">
    <source>
        <dbReference type="Pfam" id="PF04545"/>
    </source>
</evidence>
<keyword evidence="4" id="KW-0238">DNA-binding</keyword>
<dbReference type="InterPro" id="IPR007627">
    <property type="entry name" value="RNA_pol_sigma70_r2"/>
</dbReference>
<dbReference type="GO" id="GO:0003677">
    <property type="term" value="F:DNA binding"/>
    <property type="evidence" value="ECO:0007669"/>
    <property type="project" value="InterPro"/>
</dbReference>
<dbReference type="InterPro" id="IPR007630">
    <property type="entry name" value="RNA_pol_sigma70_r4"/>
</dbReference>
<keyword evidence="5" id="KW-0804">Transcription</keyword>
<dbReference type="InterPro" id="IPR039425">
    <property type="entry name" value="RNA_pol_sigma-70-like"/>
</dbReference>
<dbReference type="SUPFAM" id="SSF88659">
    <property type="entry name" value="Sigma3 and sigma4 domains of RNA polymerase sigma factors"/>
    <property type="match status" value="1"/>
</dbReference>
<comment type="similarity">
    <text evidence="1">Belongs to the sigma-70 factor family. ECF subfamily.</text>
</comment>
<feature type="domain" description="RNA polymerase sigma-70 region 2" evidence="6">
    <location>
        <begin position="24"/>
        <end position="92"/>
    </location>
</feature>
<dbReference type="Pfam" id="PF04542">
    <property type="entry name" value="Sigma70_r2"/>
    <property type="match status" value="1"/>
</dbReference>
<reference evidence="8 9" key="1">
    <citation type="submission" date="2019-07" db="EMBL/GenBank/DDBJ databases">
        <authorList>
            <person name="Kim J."/>
        </authorList>
    </citation>
    <scope>NUCLEOTIDE SEQUENCE [LARGE SCALE GENOMIC DNA]</scope>
    <source>
        <strain evidence="8 9">JC52</strain>
    </source>
</reference>
<name>A0A559KBQ4_9BACL</name>
<dbReference type="CDD" id="cd06171">
    <property type="entry name" value="Sigma70_r4"/>
    <property type="match status" value="1"/>
</dbReference>
<sequence length="188" mass="22158">MQQYSDEQLMLLIKNKKDDALHELYDRYAKLVYSFAMKSKRDPQFAGEIVQMVFTRLWTTERGYDASKGKFVNWLLTITRNLSIDLLRKERKQEALVPLDPAMEAGTAEMASLSFEDPLSRRLFKQQVEEAYRYLSDNQVKLIRLFYWEGYSLSEIAQMGGEPVGTVKSRLHQTLKLLRRHVTPWREE</sequence>
<evidence type="ECO:0000259" key="6">
    <source>
        <dbReference type="Pfam" id="PF04542"/>
    </source>
</evidence>
<dbReference type="GO" id="GO:0006352">
    <property type="term" value="P:DNA-templated transcription initiation"/>
    <property type="evidence" value="ECO:0007669"/>
    <property type="project" value="InterPro"/>
</dbReference>
<gene>
    <name evidence="8" type="ORF">FPZ49_12360</name>
</gene>
<keyword evidence="9" id="KW-1185">Reference proteome</keyword>
<dbReference type="OrthoDB" id="9784272at2"/>
<dbReference type="Proteomes" id="UP000317036">
    <property type="component" value="Unassembled WGS sequence"/>
</dbReference>